<dbReference type="Pfam" id="PF03478">
    <property type="entry name" value="Beta-prop_KIB1-4"/>
    <property type="match status" value="1"/>
</dbReference>
<dbReference type="PANTHER" id="PTHR33127:SF5">
    <property type="entry name" value="TRANSMEMBRANE PROTEIN"/>
    <property type="match status" value="1"/>
</dbReference>
<organism evidence="2 3">
    <name type="scientific">Coffea canephora</name>
    <name type="common">Robusta coffee</name>
    <dbReference type="NCBI Taxonomy" id="49390"/>
    <lineage>
        <taxon>Eukaryota</taxon>
        <taxon>Viridiplantae</taxon>
        <taxon>Streptophyta</taxon>
        <taxon>Embryophyta</taxon>
        <taxon>Tracheophyta</taxon>
        <taxon>Spermatophyta</taxon>
        <taxon>Magnoliopsida</taxon>
        <taxon>eudicotyledons</taxon>
        <taxon>Gunneridae</taxon>
        <taxon>Pentapetalae</taxon>
        <taxon>asterids</taxon>
        <taxon>lamiids</taxon>
        <taxon>Gentianales</taxon>
        <taxon>Rubiaceae</taxon>
        <taxon>Ixoroideae</taxon>
        <taxon>Gardenieae complex</taxon>
        <taxon>Bertiereae - Coffeeae clade</taxon>
        <taxon>Coffeeae</taxon>
        <taxon>Coffea</taxon>
    </lineage>
</organism>
<dbReference type="STRING" id="49390.A0A068VF31"/>
<dbReference type="Gramene" id="CDP18298">
    <property type="protein sequence ID" value="CDP18298"/>
    <property type="gene ID" value="GSCOC_T00012032001"/>
</dbReference>
<dbReference type="InterPro" id="IPR005174">
    <property type="entry name" value="KIB1-4_b-propeller"/>
</dbReference>
<evidence type="ECO:0000313" key="2">
    <source>
        <dbReference type="EMBL" id="CDP18298.1"/>
    </source>
</evidence>
<dbReference type="EMBL" id="HG739305">
    <property type="protein sequence ID" value="CDP18298.1"/>
    <property type="molecule type" value="Genomic_DNA"/>
</dbReference>
<dbReference type="AlphaFoldDB" id="A0A068VF31"/>
<sequence length="245" mass="28028">MCFTSPPTSPDCIVFGLSTFSDDYVDTGTIERGKTDWNLEEYYKNETRFRPSTRTPVFHKGSFYCIDLAGKVGIFYPNNSENKWTVLTRLTKRRCERVIRQNFLVAVDGELLAVLNHDNRKVMVERLDRTNGQWKPVQDLGKILYVSHGACFAEDAKIKNVVVYFPKFRDNIGVFYSTNTGKYHSVVGDFSSKTSYELDEITEFGTWIMPNLDIALEEQLGDCKLKISVTHFGGYRFGLFSLCAP</sequence>
<evidence type="ECO:0000259" key="1">
    <source>
        <dbReference type="Pfam" id="PF03478"/>
    </source>
</evidence>
<dbReference type="InParanoid" id="A0A068VF31"/>
<accession>A0A068VF31</accession>
<dbReference type="SUPFAM" id="SSF50998">
    <property type="entry name" value="Quinoprotein alcohol dehydrogenase-like"/>
    <property type="match status" value="1"/>
</dbReference>
<dbReference type="PhylomeDB" id="A0A068VF31"/>
<dbReference type="OrthoDB" id="1863935at2759"/>
<keyword evidence="3" id="KW-1185">Reference proteome</keyword>
<feature type="domain" description="KIB1-4 beta-propeller" evidence="1">
    <location>
        <begin position="4"/>
        <end position="175"/>
    </location>
</feature>
<dbReference type="Proteomes" id="UP000295252">
    <property type="component" value="Chromosome II"/>
</dbReference>
<reference evidence="3" key="1">
    <citation type="journal article" date="2014" name="Science">
        <title>The coffee genome provides insight into the convergent evolution of caffeine biosynthesis.</title>
        <authorList>
            <person name="Denoeud F."/>
            <person name="Carretero-Paulet L."/>
            <person name="Dereeper A."/>
            <person name="Droc G."/>
            <person name="Guyot R."/>
            <person name="Pietrella M."/>
            <person name="Zheng C."/>
            <person name="Alberti A."/>
            <person name="Anthony F."/>
            <person name="Aprea G."/>
            <person name="Aury J.M."/>
            <person name="Bento P."/>
            <person name="Bernard M."/>
            <person name="Bocs S."/>
            <person name="Campa C."/>
            <person name="Cenci A."/>
            <person name="Combes M.C."/>
            <person name="Crouzillat D."/>
            <person name="Da Silva C."/>
            <person name="Daddiego L."/>
            <person name="De Bellis F."/>
            <person name="Dussert S."/>
            <person name="Garsmeur O."/>
            <person name="Gayraud T."/>
            <person name="Guignon V."/>
            <person name="Jahn K."/>
            <person name="Jamilloux V."/>
            <person name="Joet T."/>
            <person name="Labadie K."/>
            <person name="Lan T."/>
            <person name="Leclercq J."/>
            <person name="Lepelley M."/>
            <person name="Leroy T."/>
            <person name="Li L.T."/>
            <person name="Librado P."/>
            <person name="Lopez L."/>
            <person name="Munoz A."/>
            <person name="Noel B."/>
            <person name="Pallavicini A."/>
            <person name="Perrotta G."/>
            <person name="Poncet V."/>
            <person name="Pot D."/>
            <person name="Priyono X."/>
            <person name="Rigoreau M."/>
            <person name="Rouard M."/>
            <person name="Rozas J."/>
            <person name="Tranchant-Dubreuil C."/>
            <person name="VanBuren R."/>
            <person name="Zhang Q."/>
            <person name="Andrade A.C."/>
            <person name="Argout X."/>
            <person name="Bertrand B."/>
            <person name="de Kochko A."/>
            <person name="Graziosi G."/>
            <person name="Henry R.J."/>
            <person name="Jayarama X."/>
            <person name="Ming R."/>
            <person name="Nagai C."/>
            <person name="Rounsley S."/>
            <person name="Sankoff D."/>
            <person name="Giuliano G."/>
            <person name="Albert V.A."/>
            <person name="Wincker P."/>
            <person name="Lashermes P."/>
        </authorList>
    </citation>
    <scope>NUCLEOTIDE SEQUENCE [LARGE SCALE GENOMIC DNA]</scope>
    <source>
        <strain evidence="3">cv. DH200-94</strain>
    </source>
</reference>
<evidence type="ECO:0000313" key="3">
    <source>
        <dbReference type="Proteomes" id="UP000295252"/>
    </source>
</evidence>
<dbReference type="InterPro" id="IPR011047">
    <property type="entry name" value="Quinoprotein_ADH-like_sf"/>
</dbReference>
<dbReference type="PANTHER" id="PTHR33127">
    <property type="entry name" value="TRANSMEMBRANE PROTEIN"/>
    <property type="match status" value="1"/>
</dbReference>
<proteinExistence type="predicted"/>
<dbReference type="OMA" id="HEWTICG"/>
<protein>
    <recommendedName>
        <fullName evidence="1">KIB1-4 beta-propeller domain-containing protein</fullName>
    </recommendedName>
</protein>
<gene>
    <name evidence="2" type="ORF">GSCOC_T00012032001</name>
</gene>
<name>A0A068VF31_COFCA</name>